<dbReference type="EMBL" id="JBBPBM010000003">
    <property type="protein sequence ID" value="KAK8593430.1"/>
    <property type="molecule type" value="Genomic_DNA"/>
</dbReference>
<feature type="region of interest" description="Disordered" evidence="1">
    <location>
        <begin position="21"/>
        <end position="51"/>
    </location>
</feature>
<evidence type="ECO:0000313" key="3">
    <source>
        <dbReference type="Proteomes" id="UP001472677"/>
    </source>
</evidence>
<accession>A0ABR2G2Y6</accession>
<evidence type="ECO:0000256" key="1">
    <source>
        <dbReference type="SAM" id="MobiDB-lite"/>
    </source>
</evidence>
<reference evidence="2 3" key="1">
    <citation type="journal article" date="2024" name="G3 (Bethesda)">
        <title>Genome assembly of Hibiscus sabdariffa L. provides insights into metabolisms of medicinal natural products.</title>
        <authorList>
            <person name="Kim T."/>
        </authorList>
    </citation>
    <scope>NUCLEOTIDE SEQUENCE [LARGE SCALE GENOMIC DNA]</scope>
    <source>
        <strain evidence="2">TK-2024</strain>
        <tissue evidence="2">Old leaves</tissue>
    </source>
</reference>
<sequence length="130" mass="14777">MTTHLMSSNLKWLNPTCSKLDQFTSTPAPTSSSTPEGMLPPPRTMAGHPWKDPCLAPHFGGNYKGRRRHFGRNTTNTCQIITQPLMEAPRLPNNNHHPWRRHKAAEQPPAPFRHHFTLVVPIWPPSLHIL</sequence>
<proteinExistence type="predicted"/>
<comment type="caution">
    <text evidence="2">The sequence shown here is derived from an EMBL/GenBank/DDBJ whole genome shotgun (WGS) entry which is preliminary data.</text>
</comment>
<name>A0ABR2G2Y6_9ROSI</name>
<feature type="compositionally biased region" description="Low complexity" evidence="1">
    <location>
        <begin position="24"/>
        <end position="35"/>
    </location>
</feature>
<protein>
    <submittedName>
        <fullName evidence="2">Uncharacterized protein</fullName>
    </submittedName>
</protein>
<keyword evidence="3" id="KW-1185">Reference proteome</keyword>
<gene>
    <name evidence="2" type="ORF">V6N12_045511</name>
</gene>
<evidence type="ECO:0000313" key="2">
    <source>
        <dbReference type="EMBL" id="KAK8593430.1"/>
    </source>
</evidence>
<dbReference type="Proteomes" id="UP001472677">
    <property type="component" value="Unassembled WGS sequence"/>
</dbReference>
<organism evidence="2 3">
    <name type="scientific">Hibiscus sabdariffa</name>
    <name type="common">roselle</name>
    <dbReference type="NCBI Taxonomy" id="183260"/>
    <lineage>
        <taxon>Eukaryota</taxon>
        <taxon>Viridiplantae</taxon>
        <taxon>Streptophyta</taxon>
        <taxon>Embryophyta</taxon>
        <taxon>Tracheophyta</taxon>
        <taxon>Spermatophyta</taxon>
        <taxon>Magnoliopsida</taxon>
        <taxon>eudicotyledons</taxon>
        <taxon>Gunneridae</taxon>
        <taxon>Pentapetalae</taxon>
        <taxon>rosids</taxon>
        <taxon>malvids</taxon>
        <taxon>Malvales</taxon>
        <taxon>Malvaceae</taxon>
        <taxon>Malvoideae</taxon>
        <taxon>Hibiscus</taxon>
    </lineage>
</organism>